<name>A0ABY4RQ60_9BACL</name>
<organism evidence="2 3">
    <name type="scientific">Paenibacillus konkukensis</name>
    <dbReference type="NCBI Taxonomy" id="2020716"/>
    <lineage>
        <taxon>Bacteria</taxon>
        <taxon>Bacillati</taxon>
        <taxon>Bacillota</taxon>
        <taxon>Bacilli</taxon>
        <taxon>Bacillales</taxon>
        <taxon>Paenibacillaceae</taxon>
        <taxon>Paenibacillus</taxon>
    </lineage>
</organism>
<dbReference type="Proteomes" id="UP001057134">
    <property type="component" value="Chromosome"/>
</dbReference>
<dbReference type="CDD" id="cd09083">
    <property type="entry name" value="EEP-1"/>
    <property type="match status" value="1"/>
</dbReference>
<gene>
    <name evidence="2" type="ORF">SK3146_03906</name>
</gene>
<dbReference type="InterPro" id="IPR036691">
    <property type="entry name" value="Endo/exonu/phosph_ase_sf"/>
</dbReference>
<keyword evidence="2" id="KW-0255">Endonuclease</keyword>
<accession>A0ABY4RQ60</accession>
<reference evidence="2" key="1">
    <citation type="submission" date="2018-02" db="EMBL/GenBank/DDBJ databases">
        <authorList>
            <person name="Kim S.-K."/>
            <person name="Jung H.-I."/>
            <person name="Lee S.-W."/>
        </authorList>
    </citation>
    <scope>NUCLEOTIDE SEQUENCE</scope>
    <source>
        <strain evidence="2">SK3146</strain>
    </source>
</reference>
<feature type="domain" description="Endonuclease/exonuclease/phosphatase" evidence="1">
    <location>
        <begin position="8"/>
        <end position="255"/>
    </location>
</feature>
<proteinExistence type="predicted"/>
<dbReference type="GO" id="GO:0004519">
    <property type="term" value="F:endonuclease activity"/>
    <property type="evidence" value="ECO:0007669"/>
    <property type="project" value="UniProtKB-KW"/>
</dbReference>
<evidence type="ECO:0000259" key="1">
    <source>
        <dbReference type="Pfam" id="PF03372"/>
    </source>
</evidence>
<dbReference type="RefSeq" id="WP_249860398.1">
    <property type="nucleotide sequence ID" value="NZ_CP027059.1"/>
</dbReference>
<protein>
    <submittedName>
        <fullName evidence="2">Endonuclease/Exonuclease/phosphatase family protein</fullName>
    </submittedName>
</protein>
<dbReference type="PANTHER" id="PTHR12121">
    <property type="entry name" value="CARBON CATABOLITE REPRESSOR PROTEIN 4"/>
    <property type="match status" value="1"/>
</dbReference>
<dbReference type="EMBL" id="CP027059">
    <property type="protein sequence ID" value="UQZ84651.1"/>
    <property type="molecule type" value="Genomic_DNA"/>
</dbReference>
<reference evidence="2" key="2">
    <citation type="journal article" date="2021" name="J Anim Sci Technol">
        <title>Complete genome sequence of Paenibacillus konkukensis sp. nov. SK3146 as a potential probiotic strain.</title>
        <authorList>
            <person name="Jung H.I."/>
            <person name="Park S."/>
            <person name="Niu K.M."/>
            <person name="Lee S.W."/>
            <person name="Kothari D."/>
            <person name="Yi K.J."/>
            <person name="Kim S.K."/>
        </authorList>
    </citation>
    <scope>NUCLEOTIDE SEQUENCE</scope>
    <source>
        <strain evidence="2">SK3146</strain>
    </source>
</reference>
<sequence length="275" mass="31241">MATNMTLMTFNLRTSRAPDGDNAWMYRFEQAAEMIREHDPLLFGTQEGHVGMLEDLRLTDYQWVGEGRLGEDKDELSAIFFKPGLTDMVEHGTFWLSEQPEVPASVSWDSSLPRICTWAHVRHKATGAELLYFNTHLDHRGQLAREQGVRLIWSRIKEMRAARRLPVVLTGDFNAEPDNAAIRFMRGQLAGKEEPVEMTDAYAAVKGPIGATFHNNYCGREEGQPIDYIFVTPDVRVESVLIDRRKIGGRYPSDHYPVVAQLVIPAAPLWKEQEA</sequence>
<dbReference type="Gene3D" id="3.60.10.10">
    <property type="entry name" value="Endonuclease/exonuclease/phosphatase"/>
    <property type="match status" value="1"/>
</dbReference>
<dbReference type="PANTHER" id="PTHR12121:SF36">
    <property type="entry name" value="ENDONUCLEASE_EXONUCLEASE_PHOSPHATASE DOMAIN-CONTAINING PROTEIN"/>
    <property type="match status" value="1"/>
</dbReference>
<dbReference type="InterPro" id="IPR050410">
    <property type="entry name" value="CCR4/nocturin_mRNA_transcr"/>
</dbReference>
<dbReference type="Pfam" id="PF03372">
    <property type="entry name" value="Exo_endo_phos"/>
    <property type="match status" value="1"/>
</dbReference>
<keyword evidence="2" id="KW-0540">Nuclease</keyword>
<evidence type="ECO:0000313" key="2">
    <source>
        <dbReference type="EMBL" id="UQZ84651.1"/>
    </source>
</evidence>
<dbReference type="SUPFAM" id="SSF56219">
    <property type="entry name" value="DNase I-like"/>
    <property type="match status" value="1"/>
</dbReference>
<dbReference type="InterPro" id="IPR005135">
    <property type="entry name" value="Endo/exonuclease/phosphatase"/>
</dbReference>
<keyword evidence="2" id="KW-0378">Hydrolase</keyword>
<keyword evidence="3" id="KW-1185">Reference proteome</keyword>
<evidence type="ECO:0000313" key="3">
    <source>
        <dbReference type="Proteomes" id="UP001057134"/>
    </source>
</evidence>